<sequence>MTDDYSRAVGEGAPGPQSGSAASDLDLRLVIPAVAVWIVTLVALLTPTAVAVTVVGVAGMVCVVATVAAVSGRVGWSSVGLVIVVGGLAAGCGAAVLLRVDAVADHPVARAAGQKVTATIIVRDDPVALGDHGQVRVTVDVVGMGTTAVRAGRSDLIGDSSEWAQVVPGLRTVSLVRIRPPRGHDLTVARLTAVGSPTVIGGPPRHHRIAAAVRERLQLLSAQALGREAGGLLPGLVLGDVSTLDPVVEEQFRAAGLTHLVAV</sequence>
<dbReference type="Proteomes" id="UP000011666">
    <property type="component" value="Unassembled WGS sequence"/>
</dbReference>
<name>M0QD83_9ACTN</name>
<keyword evidence="4" id="KW-1185">Reference proteome</keyword>
<comment type="caution">
    <text evidence="3">The sequence shown here is derived from an EMBL/GenBank/DDBJ whole genome shotgun (WGS) entry which is preliminary data.</text>
</comment>
<proteinExistence type="predicted"/>
<feature type="transmembrane region" description="Helical" evidence="2">
    <location>
        <begin position="27"/>
        <end position="45"/>
    </location>
</feature>
<dbReference type="STRING" id="1223545.GS4_02_00010"/>
<keyword evidence="2" id="KW-0812">Transmembrane</keyword>
<accession>M0QD83</accession>
<feature type="region of interest" description="Disordered" evidence="1">
    <location>
        <begin position="1"/>
        <end position="21"/>
    </location>
</feature>
<dbReference type="AlphaFoldDB" id="M0QD83"/>
<gene>
    <name evidence="3" type="ORF">GS4_02_00010</name>
</gene>
<keyword evidence="2" id="KW-0472">Membrane</keyword>
<evidence type="ECO:0000313" key="3">
    <source>
        <dbReference type="EMBL" id="GAC66291.1"/>
    </source>
</evidence>
<evidence type="ECO:0000313" key="4">
    <source>
        <dbReference type="Proteomes" id="UP000011666"/>
    </source>
</evidence>
<feature type="transmembrane region" description="Helical" evidence="2">
    <location>
        <begin position="50"/>
        <end position="70"/>
    </location>
</feature>
<evidence type="ECO:0000256" key="1">
    <source>
        <dbReference type="SAM" id="MobiDB-lite"/>
    </source>
</evidence>
<evidence type="ECO:0008006" key="5">
    <source>
        <dbReference type="Google" id="ProtNLM"/>
    </source>
</evidence>
<feature type="transmembrane region" description="Helical" evidence="2">
    <location>
        <begin position="76"/>
        <end position="98"/>
    </location>
</feature>
<dbReference type="EMBL" id="BANX01000002">
    <property type="protein sequence ID" value="GAC66291.1"/>
    <property type="molecule type" value="Genomic_DNA"/>
</dbReference>
<evidence type="ECO:0000256" key="2">
    <source>
        <dbReference type="SAM" id="Phobius"/>
    </source>
</evidence>
<dbReference type="eggNOG" id="COG0658">
    <property type="taxonomic scope" value="Bacteria"/>
</dbReference>
<feature type="non-terminal residue" evidence="3">
    <location>
        <position position="263"/>
    </location>
</feature>
<protein>
    <recommendedName>
        <fullName evidence="5">ComEC/Rec2-related protein domain-containing protein</fullName>
    </recommendedName>
</protein>
<reference evidence="3 4" key="1">
    <citation type="submission" date="2013-01" db="EMBL/GenBank/DDBJ databases">
        <title>Whole genome shotgun sequence of Gordonia soli NBRC 108243.</title>
        <authorList>
            <person name="Isaki-Nakamura S."/>
            <person name="Hosoyama A."/>
            <person name="Tsuchikane K."/>
            <person name="Ando Y."/>
            <person name="Baba S."/>
            <person name="Ohji S."/>
            <person name="Hamada M."/>
            <person name="Tamura T."/>
            <person name="Yamazoe A."/>
            <person name="Yamazaki S."/>
            <person name="Fujita N."/>
        </authorList>
    </citation>
    <scope>NUCLEOTIDE SEQUENCE [LARGE SCALE GENOMIC DNA]</scope>
    <source>
        <strain evidence="3 4">NBRC 108243</strain>
    </source>
</reference>
<keyword evidence="2" id="KW-1133">Transmembrane helix</keyword>
<organism evidence="3 4">
    <name type="scientific">Gordonia soli NBRC 108243</name>
    <dbReference type="NCBI Taxonomy" id="1223545"/>
    <lineage>
        <taxon>Bacteria</taxon>
        <taxon>Bacillati</taxon>
        <taxon>Actinomycetota</taxon>
        <taxon>Actinomycetes</taxon>
        <taxon>Mycobacteriales</taxon>
        <taxon>Gordoniaceae</taxon>
        <taxon>Gordonia</taxon>
    </lineage>
</organism>